<dbReference type="Proteomes" id="UP000076079">
    <property type="component" value="Chromosome"/>
</dbReference>
<keyword evidence="1" id="KW-1133">Transmembrane helix</keyword>
<dbReference type="STRING" id="1855912.LuPra_01847"/>
<feature type="transmembrane region" description="Helical" evidence="1">
    <location>
        <begin position="38"/>
        <end position="58"/>
    </location>
</feature>
<dbReference type="PANTHER" id="PTHR33876:SF4">
    <property type="entry name" value="CHLOROPLAST PROTEIN FOR GROWTH AND FERTILITY 2"/>
    <property type="match status" value="1"/>
</dbReference>
<gene>
    <name evidence="2" type="ORF">LuPra_01847</name>
</gene>
<name>A0A143PK65_LUTPR</name>
<sequence>MLGLVTGMRHACEPDHVAAMSTLVAEGHGSRRTAWLGAWWGLGHTSALLAAGVVLGGLRAELSSSTMRALEFFVALMLIGLGARAVRRGIADMRRGRDAWHRHGHTAHHHPAQGHHLHVGTWALSPRAYLVGVVHGLAGSGALAALAMGAFTSLPARLVFVALFGLGSVAAMTAVSGLAGWQLSRIASRPHLQAWLQLSAGVLSLVVGVLWAMPMLVG</sequence>
<evidence type="ECO:0000313" key="2">
    <source>
        <dbReference type="EMBL" id="AMY08643.1"/>
    </source>
</evidence>
<proteinExistence type="predicted"/>
<accession>A0A143PK65</accession>
<keyword evidence="1" id="KW-0472">Membrane</keyword>
<reference evidence="2 3" key="1">
    <citation type="journal article" date="2016" name="Genome Announc.">
        <title>First Complete Genome Sequence of a Subdivision 6 Acidobacterium Strain.</title>
        <authorList>
            <person name="Huang S."/>
            <person name="Vieira S."/>
            <person name="Bunk B."/>
            <person name="Riedel T."/>
            <person name="Sproer C."/>
            <person name="Overmann J."/>
        </authorList>
    </citation>
    <scope>NUCLEOTIDE SEQUENCE [LARGE SCALE GENOMIC DNA]</scope>
    <source>
        <strain evidence="3">DSM 100886 HEG_-6_39</strain>
    </source>
</reference>
<protein>
    <submittedName>
        <fullName evidence="2">High-affinity nickel-transport protein</fullName>
    </submittedName>
</protein>
<evidence type="ECO:0000313" key="3">
    <source>
        <dbReference type="Proteomes" id="UP000076079"/>
    </source>
</evidence>
<evidence type="ECO:0000256" key="1">
    <source>
        <dbReference type="SAM" id="Phobius"/>
    </source>
</evidence>
<keyword evidence="3" id="KW-1185">Reference proteome</keyword>
<dbReference type="KEGG" id="abac:LuPra_01847"/>
<dbReference type="EMBL" id="CP015136">
    <property type="protein sequence ID" value="AMY08643.1"/>
    <property type="molecule type" value="Genomic_DNA"/>
</dbReference>
<feature type="transmembrane region" description="Helical" evidence="1">
    <location>
        <begin position="128"/>
        <end position="151"/>
    </location>
</feature>
<keyword evidence="1" id="KW-0812">Transmembrane</keyword>
<feature type="transmembrane region" description="Helical" evidence="1">
    <location>
        <begin position="195"/>
        <end position="217"/>
    </location>
</feature>
<feature type="transmembrane region" description="Helical" evidence="1">
    <location>
        <begin position="158"/>
        <end position="183"/>
    </location>
</feature>
<dbReference type="InterPro" id="IPR052776">
    <property type="entry name" value="Chloro_ReproSupport/MetalTrans"/>
</dbReference>
<dbReference type="AlphaFoldDB" id="A0A143PK65"/>
<organism evidence="2 3">
    <name type="scientific">Luteitalea pratensis</name>
    <dbReference type="NCBI Taxonomy" id="1855912"/>
    <lineage>
        <taxon>Bacteria</taxon>
        <taxon>Pseudomonadati</taxon>
        <taxon>Acidobacteriota</taxon>
        <taxon>Vicinamibacteria</taxon>
        <taxon>Vicinamibacterales</taxon>
        <taxon>Vicinamibacteraceae</taxon>
        <taxon>Luteitalea</taxon>
    </lineage>
</organism>
<dbReference type="PANTHER" id="PTHR33876">
    <property type="entry name" value="UNNAMED PRODUCT"/>
    <property type="match status" value="1"/>
</dbReference>
<reference evidence="3" key="2">
    <citation type="submission" date="2016-04" db="EMBL/GenBank/DDBJ databases">
        <title>First Complete Genome Sequence of a Subdivision 6 Acidobacterium.</title>
        <authorList>
            <person name="Huang S."/>
            <person name="Vieira S."/>
            <person name="Bunk B."/>
            <person name="Riedel T."/>
            <person name="Sproeer C."/>
            <person name="Overmann J."/>
        </authorList>
    </citation>
    <scope>NUCLEOTIDE SEQUENCE [LARGE SCALE GENOMIC DNA]</scope>
    <source>
        <strain evidence="3">DSM 100886 HEG_-6_39</strain>
    </source>
</reference>
<feature type="transmembrane region" description="Helical" evidence="1">
    <location>
        <begin position="70"/>
        <end position="86"/>
    </location>
</feature>